<feature type="non-terminal residue" evidence="1">
    <location>
        <position position="1"/>
    </location>
</feature>
<dbReference type="Proteomes" id="UP000789901">
    <property type="component" value="Unassembled WGS sequence"/>
</dbReference>
<name>A0ABN7WEU9_GIGMA</name>
<sequence>KACSESVQFISRATEMGKKRIGSTNKIERNRLLGSQAQVIVPEGRIIEVRQLMLELVGKEKISAHSSMVAIATACSNKLYSNVICKRVFQKSRTMEEHELAVPGSKSELVCKLLVRAQALSRKSVSNDWNRRLDKVWDIYKDYCGAAVSREHLEHHLTDPSKNYRVKRICKVLVKEYKKDKELRWPCNPLTVSALRQFVDKKPHYE</sequence>
<reference evidence="1 2" key="1">
    <citation type="submission" date="2021-06" db="EMBL/GenBank/DDBJ databases">
        <authorList>
            <person name="Kallberg Y."/>
            <person name="Tangrot J."/>
            <person name="Rosling A."/>
        </authorList>
    </citation>
    <scope>NUCLEOTIDE SEQUENCE [LARGE SCALE GENOMIC DNA]</scope>
    <source>
        <strain evidence="1 2">120-4 pot B 10/14</strain>
    </source>
</reference>
<evidence type="ECO:0000313" key="1">
    <source>
        <dbReference type="EMBL" id="CAG8830003.1"/>
    </source>
</evidence>
<dbReference type="EMBL" id="CAJVQB010041972">
    <property type="protein sequence ID" value="CAG8830003.1"/>
    <property type="molecule type" value="Genomic_DNA"/>
</dbReference>
<proteinExistence type="predicted"/>
<keyword evidence="2" id="KW-1185">Reference proteome</keyword>
<protein>
    <submittedName>
        <fullName evidence="1">26064_t:CDS:1</fullName>
    </submittedName>
</protein>
<organism evidence="1 2">
    <name type="scientific">Gigaspora margarita</name>
    <dbReference type="NCBI Taxonomy" id="4874"/>
    <lineage>
        <taxon>Eukaryota</taxon>
        <taxon>Fungi</taxon>
        <taxon>Fungi incertae sedis</taxon>
        <taxon>Mucoromycota</taxon>
        <taxon>Glomeromycotina</taxon>
        <taxon>Glomeromycetes</taxon>
        <taxon>Diversisporales</taxon>
        <taxon>Gigasporaceae</taxon>
        <taxon>Gigaspora</taxon>
    </lineage>
</organism>
<comment type="caution">
    <text evidence="1">The sequence shown here is derived from an EMBL/GenBank/DDBJ whole genome shotgun (WGS) entry which is preliminary data.</text>
</comment>
<gene>
    <name evidence="1" type="ORF">GMARGA_LOCUS30164</name>
</gene>
<evidence type="ECO:0000313" key="2">
    <source>
        <dbReference type="Proteomes" id="UP000789901"/>
    </source>
</evidence>
<accession>A0ABN7WEU9</accession>